<feature type="domain" description="Ig-like" evidence="2">
    <location>
        <begin position="293"/>
        <end position="375"/>
    </location>
</feature>
<reference evidence="3" key="2">
    <citation type="submission" date="2025-08" db="UniProtKB">
        <authorList>
            <consortium name="Ensembl"/>
        </authorList>
    </citation>
    <scope>IDENTIFICATION</scope>
</reference>
<name>A0A667W995_9TELE</name>
<dbReference type="InterPro" id="IPR013783">
    <property type="entry name" value="Ig-like_fold"/>
</dbReference>
<feature type="domain" description="Ig-like" evidence="2">
    <location>
        <begin position="203"/>
        <end position="288"/>
    </location>
</feature>
<protein>
    <recommendedName>
        <fullName evidence="2">Ig-like domain-containing protein</fullName>
    </recommendedName>
</protein>
<proteinExistence type="predicted"/>
<dbReference type="InParanoid" id="A0A667W995"/>
<dbReference type="SMART" id="SM00408">
    <property type="entry name" value="IGc2"/>
    <property type="match status" value="2"/>
</dbReference>
<dbReference type="InterPro" id="IPR007110">
    <property type="entry name" value="Ig-like_dom"/>
</dbReference>
<dbReference type="InterPro" id="IPR036179">
    <property type="entry name" value="Ig-like_dom_sf"/>
</dbReference>
<feature type="domain" description="Ig-like" evidence="2">
    <location>
        <begin position="121"/>
        <end position="189"/>
    </location>
</feature>
<dbReference type="Proteomes" id="UP000472263">
    <property type="component" value="Chromosome 1"/>
</dbReference>
<accession>A0A667W995</accession>
<dbReference type="InterPro" id="IPR003598">
    <property type="entry name" value="Ig_sub2"/>
</dbReference>
<dbReference type="SMART" id="SM00409">
    <property type="entry name" value="IG"/>
    <property type="match status" value="3"/>
</dbReference>
<dbReference type="Gene3D" id="2.60.40.10">
    <property type="entry name" value="Immunoglobulins"/>
    <property type="match status" value="4"/>
</dbReference>
<evidence type="ECO:0000313" key="4">
    <source>
        <dbReference type="Proteomes" id="UP000472263"/>
    </source>
</evidence>
<dbReference type="Pfam" id="PF13895">
    <property type="entry name" value="Ig_2"/>
    <property type="match status" value="2"/>
</dbReference>
<keyword evidence="1" id="KW-0732">Signal</keyword>
<evidence type="ECO:0000313" key="3">
    <source>
        <dbReference type="Ensembl" id="ENSMMDP00005000955.1"/>
    </source>
</evidence>
<dbReference type="PROSITE" id="PS50835">
    <property type="entry name" value="IG_LIKE"/>
    <property type="match status" value="3"/>
</dbReference>
<reference evidence="3" key="1">
    <citation type="submission" date="2019-06" db="EMBL/GenBank/DDBJ databases">
        <authorList>
            <consortium name="Wellcome Sanger Institute Data Sharing"/>
        </authorList>
    </citation>
    <scope>NUCLEOTIDE SEQUENCE [LARGE SCALE GENOMIC DNA]</scope>
</reference>
<dbReference type="AlphaFoldDB" id="A0A667W995"/>
<feature type="chain" id="PRO_5025517803" description="Ig-like domain-containing protein" evidence="1">
    <location>
        <begin position="18"/>
        <end position="398"/>
    </location>
</feature>
<dbReference type="GeneTree" id="ENSGT01010000222294"/>
<dbReference type="SUPFAM" id="SSF48726">
    <property type="entry name" value="Immunoglobulin"/>
    <property type="match status" value="4"/>
</dbReference>
<dbReference type="FunCoup" id="A0A667W995">
    <property type="interactions" value="716"/>
</dbReference>
<reference evidence="3" key="3">
    <citation type="submission" date="2025-09" db="UniProtKB">
        <authorList>
            <consortium name="Ensembl"/>
        </authorList>
    </citation>
    <scope>IDENTIFICATION</scope>
</reference>
<dbReference type="PANTHER" id="PTHR46013">
    <property type="entry name" value="VASCULAR CELL ADHESION MOLECULE 1"/>
    <property type="match status" value="1"/>
</dbReference>
<sequence>MNLIVVSDVLCVTVVQGHYGATYTSTKICALKGSTVDIDCNYTYPNKVRGQVVTVRSLFWFSGKRRGVDLKFISEYASRVEFHNEHKYSRLRIKNLRKTDSTVYMIRCITNIKGGKFNGIPGVSLTVTDLQVHVTKLNSVRAELNCHSICSPVARPSYIWYKNGQNVKEGTSSSYTLNIYPEDSYSCAVKGHEDYRSPAVYAPKVPSVLVRPSGEIVEGSSVTLNCSSDANPAANYTWYKSNGNPDQEAFRIGPQLHFVSIQSSDSGEFYCTVKNELGEKTSDSTSVDVKYPPKSSSVLASPSGEIMEGSLVTLTCSSDANPPVDEYTWYKENQTLLQGPERSYNFTSISSEDTGTYHCQSENQHGQINSSSHFIDVQCKQKILEKVCFTYSCLISLI</sequence>
<dbReference type="InterPro" id="IPR003599">
    <property type="entry name" value="Ig_sub"/>
</dbReference>
<dbReference type="Ensembl" id="ENSMMDT00005000976.1">
    <property type="protein sequence ID" value="ENSMMDP00005000955.1"/>
    <property type="gene ID" value="ENSMMDG00005000584.1"/>
</dbReference>
<dbReference type="CDD" id="cd00096">
    <property type="entry name" value="Ig"/>
    <property type="match status" value="1"/>
</dbReference>
<evidence type="ECO:0000259" key="2">
    <source>
        <dbReference type="PROSITE" id="PS50835"/>
    </source>
</evidence>
<evidence type="ECO:0000256" key="1">
    <source>
        <dbReference type="SAM" id="SignalP"/>
    </source>
</evidence>
<dbReference type="PANTHER" id="PTHR46013:SF4">
    <property type="entry name" value="B-CELL RECEPTOR CD22-RELATED"/>
    <property type="match status" value="1"/>
</dbReference>
<keyword evidence="4" id="KW-1185">Reference proteome</keyword>
<organism evidence="3 4">
    <name type="scientific">Myripristis murdjan</name>
    <name type="common">pinecone soldierfish</name>
    <dbReference type="NCBI Taxonomy" id="586833"/>
    <lineage>
        <taxon>Eukaryota</taxon>
        <taxon>Metazoa</taxon>
        <taxon>Chordata</taxon>
        <taxon>Craniata</taxon>
        <taxon>Vertebrata</taxon>
        <taxon>Euteleostomi</taxon>
        <taxon>Actinopterygii</taxon>
        <taxon>Neopterygii</taxon>
        <taxon>Teleostei</taxon>
        <taxon>Neoteleostei</taxon>
        <taxon>Acanthomorphata</taxon>
        <taxon>Holocentriformes</taxon>
        <taxon>Holocentridae</taxon>
        <taxon>Myripristis</taxon>
    </lineage>
</organism>
<feature type="signal peptide" evidence="1">
    <location>
        <begin position="1"/>
        <end position="17"/>
    </location>
</feature>